<feature type="compositionally biased region" description="Basic and acidic residues" evidence="1">
    <location>
        <begin position="105"/>
        <end position="130"/>
    </location>
</feature>
<proteinExistence type="predicted"/>
<dbReference type="EMBL" id="FWZT01000028">
    <property type="protein sequence ID" value="SMF74599.1"/>
    <property type="molecule type" value="Genomic_DNA"/>
</dbReference>
<name>A0A1Y6CML8_9BACT</name>
<dbReference type="RefSeq" id="WP_132324641.1">
    <property type="nucleotide sequence ID" value="NZ_FWZT01000028.1"/>
</dbReference>
<dbReference type="Proteomes" id="UP000192907">
    <property type="component" value="Unassembled WGS sequence"/>
</dbReference>
<evidence type="ECO:0000256" key="1">
    <source>
        <dbReference type="SAM" id="MobiDB-lite"/>
    </source>
</evidence>
<feature type="region of interest" description="Disordered" evidence="1">
    <location>
        <begin position="98"/>
        <end position="133"/>
    </location>
</feature>
<feature type="region of interest" description="Disordered" evidence="1">
    <location>
        <begin position="149"/>
        <end position="188"/>
    </location>
</feature>
<feature type="compositionally biased region" description="Low complexity" evidence="1">
    <location>
        <begin position="44"/>
        <end position="54"/>
    </location>
</feature>
<organism evidence="2 3">
    <name type="scientific">Pseudobacteriovorax antillogorgiicola</name>
    <dbReference type="NCBI Taxonomy" id="1513793"/>
    <lineage>
        <taxon>Bacteria</taxon>
        <taxon>Pseudomonadati</taxon>
        <taxon>Bdellovibrionota</taxon>
        <taxon>Oligoflexia</taxon>
        <taxon>Oligoflexales</taxon>
        <taxon>Pseudobacteriovoracaceae</taxon>
        <taxon>Pseudobacteriovorax</taxon>
    </lineage>
</organism>
<evidence type="ECO:0000313" key="3">
    <source>
        <dbReference type="Proteomes" id="UP000192907"/>
    </source>
</evidence>
<feature type="compositionally biased region" description="Basic and acidic residues" evidence="1">
    <location>
        <begin position="152"/>
        <end position="180"/>
    </location>
</feature>
<keyword evidence="3" id="KW-1185">Reference proteome</keyword>
<dbReference type="AlphaFoldDB" id="A0A1Y6CML8"/>
<evidence type="ECO:0000313" key="2">
    <source>
        <dbReference type="EMBL" id="SMF74599.1"/>
    </source>
</evidence>
<accession>A0A1Y6CML8</accession>
<feature type="region of interest" description="Disordered" evidence="1">
    <location>
        <begin position="336"/>
        <end position="358"/>
    </location>
</feature>
<dbReference type="STRING" id="1513793.SAMN06296036_12857"/>
<protein>
    <submittedName>
        <fullName evidence="2">Uncharacterized protein</fullName>
    </submittedName>
</protein>
<feature type="compositionally biased region" description="Acidic residues" evidence="1">
    <location>
        <begin position="340"/>
        <end position="358"/>
    </location>
</feature>
<gene>
    <name evidence="2" type="ORF">SAMN06296036_12857</name>
</gene>
<feature type="region of interest" description="Disordered" evidence="1">
    <location>
        <begin position="35"/>
        <end position="54"/>
    </location>
</feature>
<reference evidence="3" key="1">
    <citation type="submission" date="2017-04" db="EMBL/GenBank/DDBJ databases">
        <authorList>
            <person name="Varghese N."/>
            <person name="Submissions S."/>
        </authorList>
    </citation>
    <scope>NUCLEOTIDE SEQUENCE [LARGE SCALE GENOMIC DNA]</scope>
    <source>
        <strain evidence="3">RKEM611</strain>
    </source>
</reference>
<sequence>MKNLISGRGLSFLCTCILMVQCGVFVGNPADETDGVEADGSIPDDSTGTSSSMTLTLSADSSATLQGASTPLILPNGLTINYGRLTVSRLRMVPSAEESEFEQGLDERLSQIEEQEDPGKATTREEKEGSIESIEAEYDELIAAAATEEEKEALREQEDEERATHEEEVASIEKELQDEKDALEDTEDSSLKLKDNDYVYDLLANTVTPSIDSFSALDGSYQRVEFELRPLRESSDPKLLNRAALVEGVIEIDSTTRRVEVEVRQLTPIKLKGTGGLQVDADDTNDMIIKFALGAWFVDVNLNTATVNTRGEIHINEKENRPLYDAILQNIRRSTKFGEDQDTDGQLDDDELVGDGDD</sequence>